<evidence type="ECO:0000313" key="1">
    <source>
        <dbReference type="EMBL" id="GMM38498.1"/>
    </source>
</evidence>
<comment type="caution">
    <text evidence="1">The sequence shown here is derived from an EMBL/GenBank/DDBJ whole genome shotgun (WGS) entry which is preliminary data.</text>
</comment>
<dbReference type="Proteomes" id="UP001360560">
    <property type="component" value="Unassembled WGS sequence"/>
</dbReference>
<evidence type="ECO:0000313" key="2">
    <source>
        <dbReference type="Proteomes" id="UP001360560"/>
    </source>
</evidence>
<dbReference type="PANTHER" id="PTHR15599">
    <property type="entry name" value="RTDR1"/>
    <property type="match status" value="1"/>
</dbReference>
<name>A0AAV5QUH5_9ASCO</name>
<dbReference type="EMBL" id="BTFZ01000020">
    <property type="protein sequence ID" value="GMM38498.1"/>
    <property type="molecule type" value="Genomic_DNA"/>
</dbReference>
<proteinExistence type="predicted"/>
<organism evidence="1 2">
    <name type="scientific">Saccharomycopsis crataegensis</name>
    <dbReference type="NCBI Taxonomy" id="43959"/>
    <lineage>
        <taxon>Eukaryota</taxon>
        <taxon>Fungi</taxon>
        <taxon>Dikarya</taxon>
        <taxon>Ascomycota</taxon>
        <taxon>Saccharomycotina</taxon>
        <taxon>Saccharomycetes</taxon>
        <taxon>Saccharomycopsidaceae</taxon>
        <taxon>Saccharomycopsis</taxon>
    </lineage>
</organism>
<dbReference type="Gene3D" id="1.25.10.10">
    <property type="entry name" value="Leucine-rich Repeat Variant"/>
    <property type="match status" value="4"/>
</dbReference>
<sequence length="1331" mass="149028">MPSKDTIQSYLDGLQALVLNYYDEQDDQTRHKISEACLSLVELLPSNSNTVKSSILGFLIEVLRNNPTTFKELFLKENLSSVVAGLLKSEDSKVKELSFDLLRNILGQSENISHNDNEIPLQILPTLLQTLDTSKSDDIVITKSQVYALQFILILSYRPKIALKLQNTQSLTLLLPYLSIGNSWVQQKACQILINITFTTTSELITDFLEIQLLSHLLKIIAIKSTLNYLSEQDCEINTKTHPKNGTNVEELQVCAWYVMANITRGTREQNCRIAESGLIDQARNVLSAVVMSITTQNDESATSFKGAKQNNNINSAGIAAAAVLYNLSFTHSVSAACHTSEILPLAITIIGSPQALSVKLKLVGLIANLSKEKGRKVVAGYDIVTGVEIVLKELSKAVETLQDRNLEITAASQNDEKVEVLLVKTNDGIDNDKVHSKLKDLDEDLTETNNFSVLDIPSFEDLLNAYTSVLEICHHVIFPFKIHRSQFFEKGILKFMFVILFLEPHTTETINKDQNRSDIDIGNKLRNKEVKSQVSDTWNDKLTLLQRTFIKFLLVLSKSIREYNRSMLIDCDIVSRLTDVLRRRYMYQCKETESEKISSSESDQNRDKEVENDKNNNLLSLPHHIQPFDILTIIYSSLINCKQDSVQKEFVVKKISLFQTLIYFANESNSFKTRYIACELMTIMFKFDKELSGGAIGSDDVGNGDYSESFYSSLDDKMIESIVLVFVKENNGTEIDCQLVGIISYICAKDTRKTDLTKWFEIMLSQGILAKLSIVIRSVRINNPKFYPTIINIIIIFFSLFKMKNEKLMDLVEQSDILQALEFFKNIVAILTKKDDSSSKIIELTILTAKEYASISDYTKQMFLNSGLLKILSLYLYSFNSVSNVTLLPVVLETFAEIACGNEHQKAILCSKYDLFVSISSILTNETELQHNIAAKGTATALLDNLTMARTAKNDEIFISSELEIKLISMLNDTEYNNEFKFHAISVLVNLAINDEHQRDIQLENGVLPPVLNILRTLSGTRSAVSTPLSTHAKNGLPQLPTSASKIVGSCKIDRFSQGSKMPSYTNCRLMNQLLRLVSTLSSGNPRKSLQIIAAGFLPLLAELITSNEVMMTEKALKIVRNLSNGGINHSKTLIANNFIILLREAFENNQKSMANSMKDHTEESINLRKLIDINILWTLANISRFEDACRVGLLKSGVLSNIVPMISFSSLDSKEEKTLQKAIISLLNNLAMSNECLGIMASVENQELIGMIVTSLADYTKNEKDTDEEHSDILVLVLNFLAVVCSIGDDLFKKFIADQGLLLVLQKFSQSSTVVVRTLSDGISSNIST</sequence>
<accession>A0AAV5QUH5</accession>
<gene>
    <name evidence="1" type="ORF">DASC09_058370</name>
</gene>
<dbReference type="SUPFAM" id="SSF48371">
    <property type="entry name" value="ARM repeat"/>
    <property type="match status" value="2"/>
</dbReference>
<keyword evidence="2" id="KW-1185">Reference proteome</keyword>
<protein>
    <submittedName>
        <fullName evidence="1">Uncharacterized protein</fullName>
    </submittedName>
</protein>
<dbReference type="InterPro" id="IPR042856">
    <property type="entry name" value="RSP14"/>
</dbReference>
<dbReference type="InterPro" id="IPR011989">
    <property type="entry name" value="ARM-like"/>
</dbReference>
<reference evidence="1 2" key="1">
    <citation type="journal article" date="2023" name="Elife">
        <title>Identification of key yeast species and microbe-microbe interactions impacting larval growth of Drosophila in the wild.</title>
        <authorList>
            <person name="Mure A."/>
            <person name="Sugiura Y."/>
            <person name="Maeda R."/>
            <person name="Honda K."/>
            <person name="Sakurai N."/>
            <person name="Takahashi Y."/>
            <person name="Watada M."/>
            <person name="Katoh T."/>
            <person name="Gotoh A."/>
            <person name="Gotoh Y."/>
            <person name="Taniguchi I."/>
            <person name="Nakamura K."/>
            <person name="Hayashi T."/>
            <person name="Katayama T."/>
            <person name="Uemura T."/>
            <person name="Hattori Y."/>
        </authorList>
    </citation>
    <scope>NUCLEOTIDE SEQUENCE [LARGE SCALE GENOMIC DNA]</scope>
    <source>
        <strain evidence="1 2">SC-9</strain>
    </source>
</reference>
<dbReference type="InterPro" id="IPR016024">
    <property type="entry name" value="ARM-type_fold"/>
</dbReference>
<dbReference type="PANTHER" id="PTHR15599:SF1">
    <property type="entry name" value="RADIAL SPOKE HEAD 14 HOMOLOG"/>
    <property type="match status" value="1"/>
</dbReference>
<dbReference type="GeneID" id="90076486"/>
<dbReference type="RefSeq" id="XP_064855493.1">
    <property type="nucleotide sequence ID" value="XM_064999421.1"/>
</dbReference>